<dbReference type="Pfam" id="PF00395">
    <property type="entry name" value="SLH"/>
    <property type="match status" value="3"/>
</dbReference>
<evidence type="ECO:0000313" key="2">
    <source>
        <dbReference type="EMBL" id="MBC8587451.1"/>
    </source>
</evidence>
<dbReference type="PANTHER" id="PTHR43308">
    <property type="entry name" value="OUTER MEMBRANE PROTEIN ALPHA-RELATED"/>
    <property type="match status" value="1"/>
</dbReference>
<proteinExistence type="predicted"/>
<dbReference type="PANTHER" id="PTHR43308:SF5">
    <property type="entry name" value="S-LAYER PROTEIN _ PEPTIDOGLYCAN ENDO-BETA-N-ACETYLGLUCOSAMINIDASE"/>
    <property type="match status" value="1"/>
</dbReference>
<dbReference type="RefSeq" id="WP_262428910.1">
    <property type="nucleotide sequence ID" value="NZ_JACRTG010000012.1"/>
</dbReference>
<dbReference type="EMBL" id="JACRTG010000012">
    <property type="protein sequence ID" value="MBC8587451.1"/>
    <property type="molecule type" value="Genomic_DNA"/>
</dbReference>
<gene>
    <name evidence="2" type="ORF">H8707_04255</name>
</gene>
<dbReference type="InterPro" id="IPR001119">
    <property type="entry name" value="SLH_dom"/>
</dbReference>
<accession>A0A926ETN4</accession>
<feature type="domain" description="SLH" evidence="1">
    <location>
        <begin position="191"/>
        <end position="248"/>
    </location>
</feature>
<evidence type="ECO:0000313" key="3">
    <source>
        <dbReference type="Proteomes" id="UP000601171"/>
    </source>
</evidence>
<feature type="domain" description="SLH" evidence="1">
    <location>
        <begin position="113"/>
        <end position="190"/>
    </location>
</feature>
<dbReference type="InterPro" id="IPR051465">
    <property type="entry name" value="Cell_Envelope_Struct_Comp"/>
</dbReference>
<dbReference type="Proteomes" id="UP000601171">
    <property type="component" value="Unassembled WGS sequence"/>
</dbReference>
<protein>
    <submittedName>
        <fullName evidence="2">S-layer homology domain-containing protein</fullName>
    </submittedName>
</protein>
<organism evidence="2 3">
    <name type="scientific">Paratissierella segnis</name>
    <dbReference type="NCBI Taxonomy" id="2763679"/>
    <lineage>
        <taxon>Bacteria</taxon>
        <taxon>Bacillati</taxon>
        <taxon>Bacillota</taxon>
        <taxon>Tissierellia</taxon>
        <taxon>Tissierellales</taxon>
        <taxon>Tissierellaceae</taxon>
        <taxon>Paratissierella</taxon>
    </lineage>
</organism>
<reference evidence="2" key="1">
    <citation type="submission" date="2020-08" db="EMBL/GenBank/DDBJ databases">
        <title>Genome public.</title>
        <authorList>
            <person name="Liu C."/>
            <person name="Sun Q."/>
        </authorList>
    </citation>
    <scope>NUCLEOTIDE SEQUENCE</scope>
    <source>
        <strain evidence="2">BX21</strain>
    </source>
</reference>
<dbReference type="Gene3D" id="3.10.20.320">
    <property type="entry name" value="Putative peptidoglycan bound protein (lpxtg motif)"/>
    <property type="match status" value="1"/>
</dbReference>
<dbReference type="PROSITE" id="PS51272">
    <property type="entry name" value="SLH"/>
    <property type="match status" value="3"/>
</dbReference>
<comment type="caution">
    <text evidence="2">The sequence shown here is derived from an EMBL/GenBank/DDBJ whole genome shotgun (WGS) entry which is preliminary data.</text>
</comment>
<dbReference type="AlphaFoldDB" id="A0A926ETN4"/>
<feature type="domain" description="SLH" evidence="1">
    <location>
        <begin position="249"/>
        <end position="312"/>
    </location>
</feature>
<feature type="non-terminal residue" evidence="2">
    <location>
        <position position="1"/>
    </location>
</feature>
<keyword evidence="3" id="KW-1185">Reference proteome</keyword>
<name>A0A926ETN4_9FIRM</name>
<sequence>FGEEVTETAIEIEGYNKVEPIEVAIELGVEGNVINFYYTARTDISYTVNYLEKGTNKVLSPAKTVGNKTFGEEVTETAKTISGYIALDPTSLTIELGEEDNVITFYYKARPYNPPDDDDDNEKRRDRDEVVILDEPVPIGKPELNKEDHFQYIQGYPDNTVRPEGLITREEVAAVFYRLLTENYRESIKTNAHNFVDVKSNRWSNRHIATLSNGEIITGYPNGTFKPGSFITRAELATIASRFDNLSPFEADSFSDIKGHWANKYINSASKKGWVKGYEDGSFKPDQYITRAEFVTLVNAVLERRVHKDNILQDAKKFPDLLESKWYYEDMQEAINSHYYERLEDEFEEWNEIYYPTLDL</sequence>
<evidence type="ECO:0000259" key="1">
    <source>
        <dbReference type="PROSITE" id="PS51272"/>
    </source>
</evidence>